<dbReference type="AlphaFoldDB" id="A0A317E1M1"/>
<dbReference type="Pfam" id="PF13305">
    <property type="entry name" value="TetR_C_33"/>
    <property type="match status" value="1"/>
</dbReference>
<dbReference type="GO" id="GO:0003700">
    <property type="term" value="F:DNA-binding transcription factor activity"/>
    <property type="evidence" value="ECO:0007669"/>
    <property type="project" value="TreeGrafter"/>
</dbReference>
<proteinExistence type="predicted"/>
<dbReference type="PROSITE" id="PS50977">
    <property type="entry name" value="HTH_TETR_2"/>
    <property type="match status" value="1"/>
</dbReference>
<reference evidence="7 8" key="1">
    <citation type="submission" date="2018-05" db="EMBL/GenBank/DDBJ databases">
        <title>Zavarzinia sp. HR-AS.</title>
        <authorList>
            <person name="Lee Y."/>
            <person name="Jeon C.O."/>
        </authorList>
    </citation>
    <scope>NUCLEOTIDE SEQUENCE [LARGE SCALE GENOMIC DNA]</scope>
    <source>
        <strain evidence="7 8">HR-AS</strain>
    </source>
</reference>
<dbReference type="Proteomes" id="UP000245461">
    <property type="component" value="Unassembled WGS sequence"/>
</dbReference>
<feature type="DNA-binding region" description="H-T-H motif" evidence="4">
    <location>
        <begin position="39"/>
        <end position="58"/>
    </location>
</feature>
<evidence type="ECO:0000256" key="1">
    <source>
        <dbReference type="ARBA" id="ARBA00023015"/>
    </source>
</evidence>
<dbReference type="PANTHER" id="PTHR30055">
    <property type="entry name" value="HTH-TYPE TRANSCRIPTIONAL REGULATOR RUTR"/>
    <property type="match status" value="1"/>
</dbReference>
<evidence type="ECO:0000256" key="2">
    <source>
        <dbReference type="ARBA" id="ARBA00023125"/>
    </source>
</evidence>
<dbReference type="InterPro" id="IPR009057">
    <property type="entry name" value="Homeodomain-like_sf"/>
</dbReference>
<dbReference type="OrthoDB" id="7056813at2"/>
<evidence type="ECO:0000313" key="7">
    <source>
        <dbReference type="EMBL" id="PWR19263.1"/>
    </source>
</evidence>
<keyword evidence="1" id="KW-0805">Transcription regulation</keyword>
<dbReference type="SUPFAM" id="SSF46689">
    <property type="entry name" value="Homeodomain-like"/>
    <property type="match status" value="1"/>
</dbReference>
<dbReference type="EMBL" id="QGLE01000012">
    <property type="protein sequence ID" value="PWR19263.1"/>
    <property type="molecule type" value="Genomic_DNA"/>
</dbReference>
<dbReference type="PRINTS" id="PR00455">
    <property type="entry name" value="HTHTETR"/>
</dbReference>
<dbReference type="GO" id="GO:0000976">
    <property type="term" value="F:transcription cis-regulatory region binding"/>
    <property type="evidence" value="ECO:0007669"/>
    <property type="project" value="TreeGrafter"/>
</dbReference>
<evidence type="ECO:0000256" key="4">
    <source>
        <dbReference type="PROSITE-ProRule" id="PRU00335"/>
    </source>
</evidence>
<feature type="domain" description="HTH tetR-type" evidence="6">
    <location>
        <begin position="16"/>
        <end position="76"/>
    </location>
</feature>
<comment type="caution">
    <text evidence="7">The sequence shown here is derived from an EMBL/GenBank/DDBJ whole genome shotgun (WGS) entry which is preliminary data.</text>
</comment>
<keyword evidence="8" id="KW-1185">Reference proteome</keyword>
<keyword evidence="2 4" id="KW-0238">DNA-binding</keyword>
<accession>A0A317E1M1</accession>
<organism evidence="7 8">
    <name type="scientific">Zavarzinia aquatilis</name>
    <dbReference type="NCBI Taxonomy" id="2211142"/>
    <lineage>
        <taxon>Bacteria</taxon>
        <taxon>Pseudomonadati</taxon>
        <taxon>Pseudomonadota</taxon>
        <taxon>Alphaproteobacteria</taxon>
        <taxon>Rhodospirillales</taxon>
        <taxon>Zavarziniaceae</taxon>
        <taxon>Zavarzinia</taxon>
    </lineage>
</organism>
<dbReference type="SUPFAM" id="SSF48498">
    <property type="entry name" value="Tetracyclin repressor-like, C-terminal domain"/>
    <property type="match status" value="1"/>
</dbReference>
<dbReference type="PANTHER" id="PTHR30055:SF212">
    <property type="entry name" value="TETR-FAMILY FAMILY TRANSCRIPTIONAL REGULATOR"/>
    <property type="match status" value="1"/>
</dbReference>
<gene>
    <name evidence="7" type="ORF">DKG74_17435</name>
</gene>
<dbReference type="InterPro" id="IPR025996">
    <property type="entry name" value="MT1864/Rv1816-like_C"/>
</dbReference>
<sequence length="222" mass="24574">MAPTSEQPSRKRLSAEERRSQILAAARELFIAEGVENTSMRRIAGLAGVTPTLIYHHFADKEALLLAVCQAFFRGLIEASADALGQVPDRAEPFARLRRLMEGYVRFGLANPDVYRLVFMTKLASLKRERMPQGHRPRQDTPPPAEDEGFGLRAFGLLEGEIRRLIELGHLKPGEPTAIAEVVWATGHGLVTLLITHGDFKWTPFDELLALSLDVLLNGIAA</sequence>
<keyword evidence="3" id="KW-0804">Transcription</keyword>
<dbReference type="InterPro" id="IPR023772">
    <property type="entry name" value="DNA-bd_HTH_TetR-type_CS"/>
</dbReference>
<dbReference type="InterPro" id="IPR050109">
    <property type="entry name" value="HTH-type_TetR-like_transc_reg"/>
</dbReference>
<dbReference type="Gene3D" id="1.10.357.10">
    <property type="entry name" value="Tetracycline Repressor, domain 2"/>
    <property type="match status" value="1"/>
</dbReference>
<dbReference type="RefSeq" id="WP_109907462.1">
    <property type="nucleotide sequence ID" value="NZ_QGLE01000012.1"/>
</dbReference>
<dbReference type="PROSITE" id="PS01081">
    <property type="entry name" value="HTH_TETR_1"/>
    <property type="match status" value="1"/>
</dbReference>
<evidence type="ECO:0000259" key="6">
    <source>
        <dbReference type="PROSITE" id="PS50977"/>
    </source>
</evidence>
<feature type="region of interest" description="Disordered" evidence="5">
    <location>
        <begin position="129"/>
        <end position="149"/>
    </location>
</feature>
<protein>
    <recommendedName>
        <fullName evidence="6">HTH tetR-type domain-containing protein</fullName>
    </recommendedName>
</protein>
<evidence type="ECO:0000256" key="5">
    <source>
        <dbReference type="SAM" id="MobiDB-lite"/>
    </source>
</evidence>
<dbReference type="Pfam" id="PF00440">
    <property type="entry name" value="TetR_N"/>
    <property type="match status" value="1"/>
</dbReference>
<evidence type="ECO:0000256" key="3">
    <source>
        <dbReference type="ARBA" id="ARBA00023163"/>
    </source>
</evidence>
<evidence type="ECO:0000313" key="8">
    <source>
        <dbReference type="Proteomes" id="UP000245461"/>
    </source>
</evidence>
<dbReference type="InterPro" id="IPR036271">
    <property type="entry name" value="Tet_transcr_reg_TetR-rel_C_sf"/>
</dbReference>
<dbReference type="InterPro" id="IPR001647">
    <property type="entry name" value="HTH_TetR"/>
</dbReference>
<name>A0A317E1M1_9PROT</name>